<sequence>LNTTEPIFSYGITAHPPPLCKVDFDIDENTTHAWFKRYIQGIGRAFDATGRFYLTSQERKTFDAMEVTYGVREATIRSKEAIEYQSEDDSCAVFAVAVAVLPHEMTSARHATTGQRSNTRTQMTHELRIRKSADEPGKAEKCFKDFKESAKQRTRASIADTLTQSTECKTRCEQMAYCGKTDVQAQP</sequence>
<protein>
    <submittedName>
        <fullName evidence="1">Putative lipocalin-3 1 lipocalin</fullName>
    </submittedName>
</protein>
<dbReference type="EMBL" id="GFAC01006383">
    <property type="protein sequence ID" value="JAT92805.1"/>
    <property type="molecule type" value="mRNA"/>
</dbReference>
<organism evidence="1">
    <name type="scientific">Amblyomma aureolatum</name>
    <dbReference type="NCBI Taxonomy" id="187763"/>
    <lineage>
        <taxon>Eukaryota</taxon>
        <taxon>Metazoa</taxon>
        <taxon>Ecdysozoa</taxon>
        <taxon>Arthropoda</taxon>
        <taxon>Chelicerata</taxon>
        <taxon>Arachnida</taxon>
        <taxon>Acari</taxon>
        <taxon>Parasitiformes</taxon>
        <taxon>Ixodida</taxon>
        <taxon>Ixodoidea</taxon>
        <taxon>Ixodidae</taxon>
        <taxon>Amblyomminae</taxon>
        <taxon>Amblyomma</taxon>
    </lineage>
</organism>
<dbReference type="AlphaFoldDB" id="A0A1E1X0K7"/>
<name>A0A1E1X0K7_9ACAR</name>
<accession>A0A1E1X0K7</accession>
<reference evidence="1" key="1">
    <citation type="journal article" date="2017" name="Front. Cell. Infect. Microbiol.">
        <title>The Distinct Transcriptional Response of the Midgut of Amblyomma sculptum and Amblyomma aureolatum Ticks to Rickettsia rickettsii Correlates to Their Differences in Susceptibility to Infection.</title>
        <authorList>
            <person name="Martins L.A."/>
            <person name="Galletti M.F.B.M."/>
            <person name="Ribeiro J.M."/>
            <person name="Fujita A."/>
            <person name="Costa F.B."/>
            <person name="Labruna M.B."/>
            <person name="Daffre S."/>
            <person name="Fogaca A.C."/>
        </authorList>
    </citation>
    <scope>NUCLEOTIDE SEQUENCE</scope>
</reference>
<evidence type="ECO:0000313" key="1">
    <source>
        <dbReference type="EMBL" id="JAT92805.1"/>
    </source>
</evidence>
<proteinExistence type="evidence at transcript level"/>
<feature type="non-terminal residue" evidence="1">
    <location>
        <position position="1"/>
    </location>
</feature>